<dbReference type="InterPro" id="IPR017896">
    <property type="entry name" value="4Fe4S_Fe-S-bd"/>
</dbReference>
<dbReference type="PROSITE" id="PS00198">
    <property type="entry name" value="4FE4S_FER_1"/>
    <property type="match status" value="2"/>
</dbReference>
<dbReference type="SUPFAM" id="SSF46548">
    <property type="entry name" value="alpha-helical ferredoxin"/>
    <property type="match status" value="1"/>
</dbReference>
<sequence length="277" mass="30340">MSREELLRDRCRQLLADGAVAMVVGWRAGSRSGTAQPCFITKPEDTAQLICDERCSQNIAGYLARVKHMGKLAVVARGCDSRSIVCLLKERQLERDRLHIIGVGCTGIRENGELSDACSTCVQPNPVLCDEMVGEATPQPGAIAKPAETGPTPDTRWQELSAEVARCIRCYACRQACPNCYCPVCFVDATQPQLVGKTTGLSDNMVFHIMRALHMAGRCVECGACSRACPMQIDLMRFNREAARIARERFGTSAGMNLEEPPALAAFDPNDPQEFIR</sequence>
<evidence type="ECO:0000259" key="4">
    <source>
        <dbReference type="PROSITE" id="PS51379"/>
    </source>
</evidence>
<dbReference type="InterPro" id="IPR017900">
    <property type="entry name" value="4Fe4S_Fe_S_CS"/>
</dbReference>
<dbReference type="GO" id="GO:0046872">
    <property type="term" value="F:metal ion binding"/>
    <property type="evidence" value="ECO:0007669"/>
    <property type="project" value="UniProtKB-KW"/>
</dbReference>
<accession>A0A7C4CE01</accession>
<gene>
    <name evidence="5" type="ORF">ENS41_05885</name>
</gene>
<dbReference type="AlphaFoldDB" id="A0A7C4CE01"/>
<dbReference type="InterPro" id="IPR009051">
    <property type="entry name" value="Helical_ferredxn"/>
</dbReference>
<name>A0A7C4CE01_UNCW3</name>
<keyword evidence="2" id="KW-0408">Iron</keyword>
<keyword evidence="3" id="KW-0411">Iron-sulfur</keyword>
<dbReference type="Pfam" id="PF13534">
    <property type="entry name" value="Fer4_17"/>
    <property type="match status" value="1"/>
</dbReference>
<comment type="caution">
    <text evidence="5">The sequence shown here is derived from an EMBL/GenBank/DDBJ whole genome shotgun (WGS) entry which is preliminary data.</text>
</comment>
<protein>
    <recommendedName>
        <fullName evidence="4">4Fe-4S ferredoxin-type domain-containing protein</fullName>
    </recommendedName>
</protein>
<dbReference type="GO" id="GO:0051536">
    <property type="term" value="F:iron-sulfur cluster binding"/>
    <property type="evidence" value="ECO:0007669"/>
    <property type="project" value="UniProtKB-KW"/>
</dbReference>
<evidence type="ECO:0000256" key="2">
    <source>
        <dbReference type="ARBA" id="ARBA00023004"/>
    </source>
</evidence>
<evidence type="ECO:0000256" key="3">
    <source>
        <dbReference type="ARBA" id="ARBA00023014"/>
    </source>
</evidence>
<evidence type="ECO:0000313" key="5">
    <source>
        <dbReference type="EMBL" id="HGK28469.1"/>
    </source>
</evidence>
<dbReference type="EMBL" id="DSUT01000122">
    <property type="protein sequence ID" value="HGK28469.1"/>
    <property type="molecule type" value="Genomic_DNA"/>
</dbReference>
<keyword evidence="1" id="KW-0479">Metal-binding</keyword>
<reference evidence="5" key="1">
    <citation type="journal article" date="2020" name="mSystems">
        <title>Genome- and Community-Level Interaction Insights into Carbon Utilization and Element Cycling Functions of Hydrothermarchaeota in Hydrothermal Sediment.</title>
        <authorList>
            <person name="Zhou Z."/>
            <person name="Liu Y."/>
            <person name="Xu W."/>
            <person name="Pan J."/>
            <person name="Luo Z.H."/>
            <person name="Li M."/>
        </authorList>
    </citation>
    <scope>NUCLEOTIDE SEQUENCE [LARGE SCALE GENOMIC DNA]</scope>
    <source>
        <strain evidence="5">SpSt-488</strain>
    </source>
</reference>
<proteinExistence type="predicted"/>
<organism evidence="5">
    <name type="scientific">candidate division WOR-3 bacterium</name>
    <dbReference type="NCBI Taxonomy" id="2052148"/>
    <lineage>
        <taxon>Bacteria</taxon>
        <taxon>Bacteria division WOR-3</taxon>
    </lineage>
</organism>
<dbReference type="Gene3D" id="1.10.1060.10">
    <property type="entry name" value="Alpha-helical ferredoxin"/>
    <property type="match status" value="1"/>
</dbReference>
<dbReference type="PROSITE" id="PS51379">
    <property type="entry name" value="4FE4S_FER_2"/>
    <property type="match status" value="1"/>
</dbReference>
<evidence type="ECO:0000256" key="1">
    <source>
        <dbReference type="ARBA" id="ARBA00022723"/>
    </source>
</evidence>
<feature type="domain" description="4Fe-4S ferredoxin-type" evidence="4">
    <location>
        <begin position="210"/>
        <end position="241"/>
    </location>
</feature>